<keyword evidence="4 5" id="KW-0342">GTP-binding</keyword>
<accession>A0A4U0WB95</accession>
<dbReference type="Gene3D" id="3.40.50.300">
    <property type="entry name" value="P-loop containing nucleotide triphosphate hydrolases"/>
    <property type="match status" value="1"/>
</dbReference>
<keyword evidence="7" id="KW-1185">Reference proteome</keyword>
<keyword evidence="3 5" id="KW-0378">Hydrolase</keyword>
<evidence type="ECO:0000256" key="3">
    <source>
        <dbReference type="ARBA" id="ARBA00022801"/>
    </source>
</evidence>
<comment type="subunit">
    <text evidence="5">Binds to RNA polymerase II (RNAPII).</text>
</comment>
<dbReference type="GO" id="GO:0003924">
    <property type="term" value="F:GTPase activity"/>
    <property type="evidence" value="ECO:0007669"/>
    <property type="project" value="TreeGrafter"/>
</dbReference>
<dbReference type="GO" id="GO:0005737">
    <property type="term" value="C:cytoplasm"/>
    <property type="evidence" value="ECO:0007669"/>
    <property type="project" value="TreeGrafter"/>
</dbReference>
<evidence type="ECO:0000313" key="7">
    <source>
        <dbReference type="Proteomes" id="UP000309340"/>
    </source>
</evidence>
<gene>
    <name evidence="6" type="ORF">B0A55_11632</name>
</gene>
<keyword evidence="2 5" id="KW-0547">Nucleotide-binding</keyword>
<reference evidence="6 7" key="1">
    <citation type="submission" date="2017-03" db="EMBL/GenBank/DDBJ databases">
        <title>Genomes of endolithic fungi from Antarctica.</title>
        <authorList>
            <person name="Coleine C."/>
            <person name="Masonjones S."/>
            <person name="Stajich J.E."/>
        </authorList>
    </citation>
    <scope>NUCLEOTIDE SEQUENCE [LARGE SCALE GENOMIC DNA]</scope>
    <source>
        <strain evidence="6 7">CCFEE 5184</strain>
    </source>
</reference>
<dbReference type="EMBL" id="NAJQ01001465">
    <property type="protein sequence ID" value="TKA58635.1"/>
    <property type="molecule type" value="Genomic_DNA"/>
</dbReference>
<dbReference type="PANTHER" id="PTHR21231:SF3">
    <property type="entry name" value="GPN-LOOP GTPASE 2"/>
    <property type="match status" value="1"/>
</dbReference>
<dbReference type="InterPro" id="IPR004130">
    <property type="entry name" value="Gpn"/>
</dbReference>
<evidence type="ECO:0000256" key="4">
    <source>
        <dbReference type="ARBA" id="ARBA00023134"/>
    </source>
</evidence>
<comment type="similarity">
    <text evidence="1 5">Belongs to the GPN-loop GTPase family.</text>
</comment>
<sequence>QFMTAIARPCSVANLDPANDNVPYEPAFDVRDLVSVEEVMEREGLGPNGGVLWAMEEVEANFEWYALPLMEKSGAGYVYTLTTAV</sequence>
<dbReference type="Proteomes" id="UP000309340">
    <property type="component" value="Unassembled WGS sequence"/>
</dbReference>
<feature type="non-terminal residue" evidence="6">
    <location>
        <position position="1"/>
    </location>
</feature>
<dbReference type="Pfam" id="PF03029">
    <property type="entry name" value="ATP_bind_1"/>
    <property type="match status" value="1"/>
</dbReference>
<protein>
    <recommendedName>
        <fullName evidence="5">GPN-loop GTPase 2</fullName>
    </recommendedName>
</protein>
<dbReference type="InterPro" id="IPR027417">
    <property type="entry name" value="P-loop_NTPase"/>
</dbReference>
<dbReference type="GO" id="GO:0005525">
    <property type="term" value="F:GTP binding"/>
    <property type="evidence" value="ECO:0007669"/>
    <property type="project" value="UniProtKB-KW"/>
</dbReference>
<dbReference type="SUPFAM" id="SSF52540">
    <property type="entry name" value="P-loop containing nucleoside triphosphate hydrolases"/>
    <property type="match status" value="1"/>
</dbReference>
<evidence type="ECO:0000256" key="5">
    <source>
        <dbReference type="RuleBase" id="RU365059"/>
    </source>
</evidence>
<dbReference type="AlphaFoldDB" id="A0A4U0WB95"/>
<proteinExistence type="inferred from homology"/>
<evidence type="ECO:0000256" key="2">
    <source>
        <dbReference type="ARBA" id="ARBA00022741"/>
    </source>
</evidence>
<organism evidence="6 7">
    <name type="scientific">Friedmanniomyces simplex</name>
    <dbReference type="NCBI Taxonomy" id="329884"/>
    <lineage>
        <taxon>Eukaryota</taxon>
        <taxon>Fungi</taxon>
        <taxon>Dikarya</taxon>
        <taxon>Ascomycota</taxon>
        <taxon>Pezizomycotina</taxon>
        <taxon>Dothideomycetes</taxon>
        <taxon>Dothideomycetidae</taxon>
        <taxon>Mycosphaerellales</taxon>
        <taxon>Teratosphaeriaceae</taxon>
        <taxon>Friedmanniomyces</taxon>
    </lineage>
</organism>
<evidence type="ECO:0000256" key="1">
    <source>
        <dbReference type="ARBA" id="ARBA00005290"/>
    </source>
</evidence>
<comment type="caution">
    <text evidence="6">The sequence shown here is derived from an EMBL/GenBank/DDBJ whole genome shotgun (WGS) entry which is preliminary data.</text>
</comment>
<dbReference type="OrthoDB" id="5839at2759"/>
<evidence type="ECO:0000313" key="6">
    <source>
        <dbReference type="EMBL" id="TKA58635.1"/>
    </source>
</evidence>
<name>A0A4U0WB95_9PEZI</name>
<dbReference type="STRING" id="329884.A0A4U0WB95"/>
<comment type="function">
    <text evidence="5">Small GTPase required for proper localization of RNA polymerase II and III (RNAPII and RNAPIII). May act at an RNAP assembly step prior to nuclear import.</text>
</comment>
<dbReference type="PANTHER" id="PTHR21231">
    <property type="entry name" value="XPA-BINDING PROTEIN 1-RELATED"/>
    <property type="match status" value="1"/>
</dbReference>